<dbReference type="GO" id="GO:0031369">
    <property type="term" value="F:translation initiation factor binding"/>
    <property type="evidence" value="ECO:0007669"/>
    <property type="project" value="InterPro"/>
</dbReference>
<name>Q9M9A4_ARATH</name>
<evidence type="ECO:0000256" key="1">
    <source>
        <dbReference type="ARBA" id="ARBA00022490"/>
    </source>
</evidence>
<proteinExistence type="predicted"/>
<reference key="1">
    <citation type="journal article" date="2000" name="Nature">
        <title>Sequence and analysis of chromosome 1 of the plant Arabidopsis thaliana.</title>
        <authorList>
            <person name="Theologis A."/>
            <person name="Ecker J.R."/>
            <person name="Palm C.J."/>
            <person name="Federspiel N.A."/>
            <person name="Kaul S."/>
            <person name="White O."/>
            <person name="Alonso J."/>
            <person name="Altafi H."/>
            <person name="Araujo R."/>
            <person name="Bowman C.L."/>
            <person name="Brooks S.Y."/>
            <person name="Buehler E."/>
            <person name="Chan A."/>
            <person name="Chao Q."/>
            <person name="Chen H."/>
            <person name="Cheuk R.F."/>
            <person name="Chin C.W."/>
            <person name="Chung M.K."/>
            <person name="Conn L."/>
            <person name="Conway A.B."/>
            <person name="Conway A.R."/>
            <person name="Creasy T.H."/>
            <person name="Dewar K."/>
            <person name="Dunn P."/>
            <person name="Etgu P."/>
            <person name="Feldblyum T.V."/>
            <person name="Feng J."/>
            <person name="Fong B."/>
            <person name="Fujii C.Y."/>
            <person name="Gill J.E."/>
            <person name="Goldsmith A.D."/>
            <person name="Haas B."/>
            <person name="Hansen N.F."/>
            <person name="Hughes B."/>
            <person name="Huizar L."/>
            <person name="Hunter J.L."/>
            <person name="Jenkins J."/>
            <person name="Johnson-Hopson C."/>
            <person name="Khan S."/>
            <person name="Khaykin E."/>
            <person name="Kim C.J."/>
            <person name="Koo H.L."/>
            <person name="Kremenetskaia I."/>
            <person name="Kurtz D.B."/>
            <person name="Kwan A."/>
            <person name="Lam B."/>
            <person name="Langin-Hooper S."/>
            <person name="Lee A."/>
            <person name="Lee J.M."/>
            <person name="Lenz C.A."/>
            <person name="Li J.H."/>
            <person name="Li Y."/>
            <person name="Lin X."/>
            <person name="Liu S.X."/>
            <person name="Liu Z.A."/>
            <person name="Luros J.S."/>
            <person name="Maiti R."/>
            <person name="Marziali A."/>
            <person name="Militscher J."/>
            <person name="Miranda M."/>
            <person name="Nguyen M."/>
            <person name="Nierman W.C."/>
            <person name="Osborne B.I."/>
            <person name="Pai G."/>
            <person name="Peterson J."/>
            <person name="Pham P.K."/>
            <person name="Rizzo M."/>
            <person name="Rooney T."/>
            <person name="Rowley D."/>
            <person name="Sakano H."/>
            <person name="Salzberg S.L."/>
            <person name="Schwartz J.R."/>
            <person name="Shinn P."/>
            <person name="Southwick A.M."/>
            <person name="Sun H."/>
            <person name="Tallon L.J."/>
            <person name="Tambunga G."/>
            <person name="Toriumi M.J."/>
            <person name="Town C.D."/>
            <person name="Utterback T."/>
            <person name="Van Aken S."/>
            <person name="Vaysberg M."/>
            <person name="Vysotskaia V.S."/>
            <person name="Walker M."/>
            <person name="Wu D."/>
            <person name="Yu G."/>
            <person name="Fraser C.M."/>
            <person name="Venter J.C."/>
            <person name="Davis R.W."/>
        </authorList>
    </citation>
    <scope>NUCLEOTIDE SEQUENCE [LARGE SCALE GENOMIC DNA]</scope>
    <source>
        <strain>cv. Columbia</strain>
    </source>
</reference>
<organism evidence="6">
    <name type="scientific">Arabidopsis thaliana</name>
    <name type="common">Mouse-ear cress</name>
    <dbReference type="NCBI Taxonomy" id="3702"/>
    <lineage>
        <taxon>Eukaryota</taxon>
        <taxon>Viridiplantae</taxon>
        <taxon>Streptophyta</taxon>
        <taxon>Embryophyta</taxon>
        <taxon>Tracheophyta</taxon>
        <taxon>Spermatophyta</taxon>
        <taxon>Magnoliopsida</taxon>
        <taxon>eudicotyledons</taxon>
        <taxon>Gunneridae</taxon>
        <taxon>Pentapetalae</taxon>
        <taxon>rosids</taxon>
        <taxon>malvids</taxon>
        <taxon>Brassicales</taxon>
        <taxon>Brassicaceae</taxon>
        <taxon>Camelineae</taxon>
        <taxon>Arabidopsis</taxon>
    </lineage>
</organism>
<dbReference type="EMBL" id="AC016041">
    <property type="protein sequence ID" value="AAF69714.1"/>
    <property type="molecule type" value="Genomic_DNA"/>
</dbReference>
<feature type="domain" description="Translation initiation factor beta propellor-like" evidence="5">
    <location>
        <begin position="62"/>
        <end position="193"/>
    </location>
</feature>
<dbReference type="TAIR" id="AT1G49015"/>
<reference evidence="6" key="2">
    <citation type="submission" date="2000-02" db="EMBL/GenBank/DDBJ databases">
        <title>Genomic sequence for Arabidopsis thaliana BAC F27J15 from chromosome I.</title>
        <authorList>
            <person name="Shinn P."/>
            <person name="Brooks S."/>
            <person name="Buehler E."/>
            <person name="Chao Q."/>
            <person name="Johnson-Hopson C."/>
            <person name="Khan S."/>
            <person name="Kim C."/>
            <person name="Altafi H."/>
            <person name="Bei Q."/>
            <person name="Chin C."/>
            <person name="Chiou J."/>
            <person name="Choi E."/>
            <person name="Conn L."/>
            <person name="Conway A."/>
            <person name="Gonzales A."/>
            <person name="Hansen N."/>
            <person name="Howing B."/>
            <person name="Koo T."/>
            <person name="Lam B."/>
            <person name="Lee J."/>
            <person name="Lenz C."/>
            <person name="Li J."/>
            <person name="Liu A."/>
            <person name="Liu K."/>
            <person name="Liu S."/>
            <person name="Mukharsky N."/>
            <person name="Nguyen M."/>
            <person name="Palm C."/>
            <person name="Pham P."/>
            <person name="Sakano H."/>
            <person name="Schwartz J."/>
            <person name="Southwick A."/>
            <person name="Thaveri A."/>
            <person name="Toriumi M."/>
            <person name="Vaysberg M."/>
            <person name="Yu G."/>
            <person name="Federspiel N.A."/>
            <person name="Theologis A."/>
            <person name="Ecker J.R."/>
        </authorList>
    </citation>
    <scope>NUCLEOTIDE SEQUENCE</scope>
</reference>
<accession>Q9M9A4</accession>
<dbReference type="PANTHER" id="PTHR14068">
    <property type="entry name" value="EUKARYOTIC TRANSLATION INITIATION FACTOR 3 EIF3 -RELATED"/>
    <property type="match status" value="1"/>
</dbReference>
<evidence type="ECO:0000256" key="2">
    <source>
        <dbReference type="ARBA" id="ARBA00022540"/>
    </source>
</evidence>
<dbReference type="Pfam" id="PF08662">
    <property type="entry name" value="eIF2A"/>
    <property type="match status" value="1"/>
</dbReference>
<dbReference type="GO" id="GO:0003723">
    <property type="term" value="F:RNA binding"/>
    <property type="evidence" value="ECO:0007669"/>
    <property type="project" value="UniProtKB-KW"/>
</dbReference>
<dbReference type="SUPFAM" id="SSF82171">
    <property type="entry name" value="DPP6 N-terminal domain-like"/>
    <property type="match status" value="1"/>
</dbReference>
<dbReference type="InterPro" id="IPR011400">
    <property type="entry name" value="EIF3B"/>
</dbReference>
<evidence type="ECO:0000256" key="4">
    <source>
        <dbReference type="ARBA" id="ARBA00022917"/>
    </source>
</evidence>
<keyword evidence="4" id="KW-0648">Protein biosynthesis</keyword>
<dbReference type="AlphaFoldDB" id="Q9M9A4"/>
<reference evidence="6" key="3">
    <citation type="submission" date="2000-10" db="EMBL/GenBank/DDBJ databases">
        <authorList>
            <person name="Chao Q."/>
            <person name="Brooks S."/>
            <person name="Buehler E."/>
            <person name="Johnson-Hopson C."/>
            <person name="Khan S."/>
            <person name="Kim C."/>
            <person name="Shinn P."/>
            <person name="Altafi H."/>
            <person name="Bei B."/>
            <person name="Chin C."/>
            <person name="Chiou J."/>
            <person name="Choi E."/>
            <person name="Conn L."/>
            <person name="Conway A."/>
            <person name="Gonzalez A."/>
            <person name="Hansen N."/>
            <person name="Howing B."/>
            <person name="Koo T."/>
            <person name="Lam B."/>
            <person name="Lee J."/>
            <person name="Lenz C."/>
            <person name="Li J."/>
            <person name="Liu A."/>
            <person name="Liu J."/>
            <person name="Liu S."/>
            <person name="Mukharsky N."/>
            <person name="Nguyen M."/>
            <person name="Palm C."/>
            <person name="Pham P."/>
            <person name="Sakano H."/>
            <person name="Schwartz J."/>
            <person name="Southwick A."/>
            <person name="Thaveri A."/>
            <person name="Toriumi M."/>
            <person name="Vaysberg M."/>
            <person name="Yu G."/>
            <person name="Davis R."/>
            <person name="Federspiel N."/>
            <person name="Theologis A."/>
            <person name="Ecker J."/>
        </authorList>
    </citation>
    <scope>NUCLEOTIDE SEQUENCE</scope>
</reference>
<dbReference type="ExpressionAtlas" id="Q9M9A4">
    <property type="expression patterns" value="differential"/>
</dbReference>
<sequence length="238" mass="26603">MAGVDDFQTATQEGAAVNFDDVVGMSWSPTEPILSLLKGDVKNQPKKVVFLQIPGYVELMHKDILSVSDCKMYWQSKGKYLAVQVTRHTCSLFELFRFNKVQGITTEALEVDEKILAFAWEPSGHRFAVIHGDQSKPNVSFYSMETPQNPGKVSKLATFDDKEADALFWSPRGKHIVLAGLKAASMAISSFSTWISLRCSSHEHEQALDKIYDQTRSDRSVAKSSYCLFSINASPVRQ</sequence>
<dbReference type="PhylomeDB" id="Q9M9A4"/>
<evidence type="ECO:0000313" key="6">
    <source>
        <dbReference type="EMBL" id="AAF69714.1"/>
    </source>
</evidence>
<protein>
    <submittedName>
        <fullName evidence="6">F27J15.19</fullName>
    </submittedName>
</protein>
<keyword evidence="3" id="KW-0694">RNA-binding</keyword>
<dbReference type="GO" id="GO:0003743">
    <property type="term" value="F:translation initiation factor activity"/>
    <property type="evidence" value="ECO:0007669"/>
    <property type="project" value="UniProtKB-KW"/>
</dbReference>
<evidence type="ECO:0000256" key="3">
    <source>
        <dbReference type="ARBA" id="ARBA00022884"/>
    </source>
</evidence>
<dbReference type="InterPro" id="IPR013979">
    <property type="entry name" value="TIF_beta_prop-like"/>
</dbReference>
<keyword evidence="1" id="KW-0963">Cytoplasm</keyword>
<dbReference type="GO" id="GO:0005852">
    <property type="term" value="C:eukaryotic translation initiation factor 3 complex"/>
    <property type="evidence" value="ECO:0007669"/>
    <property type="project" value="InterPro"/>
</dbReference>
<dbReference type="PANTHER" id="PTHR14068:SF0">
    <property type="entry name" value="EUKARYOTIC TRANSLATION INITIATION FACTOR 3 SUBUNIT B"/>
    <property type="match status" value="1"/>
</dbReference>
<evidence type="ECO:0000259" key="5">
    <source>
        <dbReference type="Pfam" id="PF08662"/>
    </source>
</evidence>
<keyword evidence="2" id="KW-0396">Initiation factor</keyword>